<evidence type="ECO:0000259" key="3">
    <source>
        <dbReference type="SMART" id="SM00337"/>
    </source>
</evidence>
<sequence>MAVPHHDSQVGLDLNDPFIMANDYIKHRLESAGIVWYDCPDLPDPTDARLAMRLLASDFERRYNSELAAMANELVLDVDTIYPTFRQAAEQLFIDGINWGRIVALFALGGALAAQCMMDGRRALVSQIADWVAVFVRDRLTVWIEQRGGWNSFVAWYDGPANDTSFWQSWRNIGLVAGAATLLISQALAAPSPSKREREKRISLTGLLQFRSLIEDSLAAMKYHVQRIRPRNSNEEQTSDEDFDRFLRVGGGALFIG</sequence>
<dbReference type="InterPro" id="IPR020726">
    <property type="entry name" value="Bcl2_BH2_motif_CS"/>
</dbReference>
<feature type="domain" description="Bcl-2 Bcl-2 homology region 1-3" evidence="3">
    <location>
        <begin position="52"/>
        <end position="150"/>
    </location>
</feature>
<dbReference type="Pfam" id="PF00452">
    <property type="entry name" value="Bcl-2"/>
    <property type="match status" value="1"/>
</dbReference>
<dbReference type="GO" id="GO:0005741">
    <property type="term" value="C:mitochondrial outer membrane"/>
    <property type="evidence" value="ECO:0007669"/>
    <property type="project" value="TreeGrafter"/>
</dbReference>
<dbReference type="SMART" id="SM00337">
    <property type="entry name" value="BCL"/>
    <property type="match status" value="1"/>
</dbReference>
<dbReference type="InterPro" id="IPR002475">
    <property type="entry name" value="Bcl2-like"/>
</dbReference>
<evidence type="ECO:0000256" key="1">
    <source>
        <dbReference type="ARBA" id="ARBA00009458"/>
    </source>
</evidence>
<dbReference type="GO" id="GO:0042981">
    <property type="term" value="P:regulation of apoptotic process"/>
    <property type="evidence" value="ECO:0007669"/>
    <property type="project" value="InterPro"/>
</dbReference>
<dbReference type="InterPro" id="IPR046371">
    <property type="entry name" value="Bcl-2_BH1-3"/>
</dbReference>
<dbReference type="PROSITE" id="PS01258">
    <property type="entry name" value="BH2"/>
    <property type="match status" value="1"/>
</dbReference>
<evidence type="ECO:0000256" key="2">
    <source>
        <dbReference type="ARBA" id="ARBA00022703"/>
    </source>
</evidence>
<reference evidence="5" key="1">
    <citation type="submission" date="2022-11" db="UniProtKB">
        <authorList>
            <consortium name="WormBaseParasite"/>
        </authorList>
    </citation>
    <scope>IDENTIFICATION</scope>
</reference>
<keyword evidence="2" id="KW-0053">Apoptosis</keyword>
<accession>A0A914W4R2</accession>
<proteinExistence type="inferred from homology"/>
<dbReference type="GO" id="GO:0097192">
    <property type="term" value="P:extrinsic apoptotic signaling pathway in absence of ligand"/>
    <property type="evidence" value="ECO:0007669"/>
    <property type="project" value="TreeGrafter"/>
</dbReference>
<dbReference type="InterPro" id="IPR036834">
    <property type="entry name" value="Bcl-2-like_sf"/>
</dbReference>
<organism evidence="4 5">
    <name type="scientific">Plectus sambesii</name>
    <dbReference type="NCBI Taxonomy" id="2011161"/>
    <lineage>
        <taxon>Eukaryota</taxon>
        <taxon>Metazoa</taxon>
        <taxon>Ecdysozoa</taxon>
        <taxon>Nematoda</taxon>
        <taxon>Chromadorea</taxon>
        <taxon>Plectida</taxon>
        <taxon>Plectina</taxon>
        <taxon>Plectoidea</taxon>
        <taxon>Plectidae</taxon>
        <taxon>Plectus</taxon>
    </lineage>
</organism>
<dbReference type="Gene3D" id="1.10.437.10">
    <property type="entry name" value="Blc2-like"/>
    <property type="match status" value="1"/>
</dbReference>
<dbReference type="GO" id="GO:0008630">
    <property type="term" value="P:intrinsic apoptotic signaling pathway in response to DNA damage"/>
    <property type="evidence" value="ECO:0007669"/>
    <property type="project" value="TreeGrafter"/>
</dbReference>
<dbReference type="AlphaFoldDB" id="A0A914W4R2"/>
<dbReference type="Proteomes" id="UP000887566">
    <property type="component" value="Unplaced"/>
</dbReference>
<dbReference type="SUPFAM" id="SSF56854">
    <property type="entry name" value="Bcl-2 inhibitors of programmed cell death"/>
    <property type="match status" value="1"/>
</dbReference>
<protein>
    <submittedName>
        <fullName evidence="5">Bcl-2 Bcl-2 homology region 1-3 domain-containing protein</fullName>
    </submittedName>
</protein>
<dbReference type="WBParaSite" id="PSAMB.scaffold3237size19146.g20810.t1">
    <property type="protein sequence ID" value="PSAMB.scaffold3237size19146.g20810.t1"/>
    <property type="gene ID" value="PSAMB.scaffold3237size19146.g20810"/>
</dbReference>
<name>A0A914W4R2_9BILA</name>
<dbReference type="CDD" id="cd06845">
    <property type="entry name" value="Bcl-2_like"/>
    <property type="match status" value="1"/>
</dbReference>
<dbReference type="GO" id="GO:0051400">
    <property type="term" value="F:BH domain binding"/>
    <property type="evidence" value="ECO:0007669"/>
    <property type="project" value="TreeGrafter"/>
</dbReference>
<dbReference type="PRINTS" id="PR01862">
    <property type="entry name" value="BCL2FAMILY"/>
</dbReference>
<dbReference type="GO" id="GO:0001836">
    <property type="term" value="P:release of cytochrome c from mitochondria"/>
    <property type="evidence" value="ECO:0007669"/>
    <property type="project" value="TreeGrafter"/>
</dbReference>
<dbReference type="PANTHER" id="PTHR11256:SF50">
    <property type="entry name" value="APOPTOSIS REGULATOR CED-9"/>
    <property type="match status" value="1"/>
</dbReference>
<comment type="similarity">
    <text evidence="1">Belongs to the Bcl-2 family.</text>
</comment>
<evidence type="ECO:0000313" key="4">
    <source>
        <dbReference type="Proteomes" id="UP000887566"/>
    </source>
</evidence>
<keyword evidence="4" id="KW-1185">Reference proteome</keyword>
<dbReference type="InterPro" id="IPR026298">
    <property type="entry name" value="Bcl-2_fam"/>
</dbReference>
<evidence type="ECO:0000313" key="5">
    <source>
        <dbReference type="WBParaSite" id="PSAMB.scaffold3237size19146.g20810.t1"/>
    </source>
</evidence>
<dbReference type="PROSITE" id="PS50062">
    <property type="entry name" value="BCL2_FAMILY"/>
    <property type="match status" value="1"/>
</dbReference>
<dbReference type="PANTHER" id="PTHR11256">
    <property type="entry name" value="BCL-2 RELATED"/>
    <property type="match status" value="1"/>
</dbReference>